<dbReference type="Proteomes" id="UP000054270">
    <property type="component" value="Unassembled WGS sequence"/>
</dbReference>
<dbReference type="GO" id="GO:0006631">
    <property type="term" value="P:fatty acid metabolic process"/>
    <property type="evidence" value="ECO:0007669"/>
    <property type="project" value="UniProtKB-KW"/>
</dbReference>
<dbReference type="PANTHER" id="PTHR43859:SF4">
    <property type="entry name" value="BUTANOATE--COA LIGASE AAE1-RELATED"/>
    <property type="match status" value="1"/>
</dbReference>
<dbReference type="InterPro" id="IPR025110">
    <property type="entry name" value="AMP-bd_C"/>
</dbReference>
<dbReference type="OMA" id="CGAPIVY"/>
<dbReference type="OrthoDB" id="10253115at2759"/>
<comment type="similarity">
    <text evidence="1">Belongs to the ATP-dependent AMP-binding enzyme family.</text>
</comment>
<dbReference type="InterPro" id="IPR000873">
    <property type="entry name" value="AMP-dep_synth/lig_dom"/>
</dbReference>
<accession>A0A0D2P4C5</accession>
<dbReference type="Pfam" id="PF13193">
    <property type="entry name" value="AMP-binding_C"/>
    <property type="match status" value="1"/>
</dbReference>
<dbReference type="InterPro" id="IPR042099">
    <property type="entry name" value="ANL_N_sf"/>
</dbReference>
<keyword evidence="4" id="KW-0443">Lipid metabolism</keyword>
<evidence type="ECO:0000259" key="6">
    <source>
        <dbReference type="Pfam" id="PF13193"/>
    </source>
</evidence>
<dbReference type="AlphaFoldDB" id="A0A0D2P4C5"/>
<evidence type="ECO:0000256" key="1">
    <source>
        <dbReference type="ARBA" id="ARBA00006432"/>
    </source>
</evidence>
<dbReference type="Gene3D" id="3.30.300.30">
    <property type="match status" value="1"/>
</dbReference>
<proteinExistence type="inferred from homology"/>
<protein>
    <recommendedName>
        <fullName evidence="9">AMP-dependent synthetase/ligase domain-containing protein</fullName>
    </recommendedName>
</protein>
<evidence type="ECO:0000256" key="2">
    <source>
        <dbReference type="ARBA" id="ARBA00022598"/>
    </source>
</evidence>
<evidence type="ECO:0000259" key="5">
    <source>
        <dbReference type="Pfam" id="PF00501"/>
    </source>
</evidence>
<dbReference type="Gene3D" id="3.40.50.12780">
    <property type="entry name" value="N-terminal domain of ligase-like"/>
    <property type="match status" value="1"/>
</dbReference>
<evidence type="ECO:0000256" key="3">
    <source>
        <dbReference type="ARBA" id="ARBA00022832"/>
    </source>
</evidence>
<dbReference type="PROSITE" id="PS00455">
    <property type="entry name" value="AMP_BINDING"/>
    <property type="match status" value="1"/>
</dbReference>
<gene>
    <name evidence="7" type="ORF">HYPSUDRAFT_134431</name>
</gene>
<keyword evidence="8" id="KW-1185">Reference proteome</keyword>
<evidence type="ECO:0000313" key="7">
    <source>
        <dbReference type="EMBL" id="KJA25739.1"/>
    </source>
</evidence>
<dbReference type="InterPro" id="IPR020845">
    <property type="entry name" value="AMP-binding_CS"/>
</dbReference>
<feature type="domain" description="AMP-dependent synthetase/ligase" evidence="5">
    <location>
        <begin position="40"/>
        <end position="438"/>
    </location>
</feature>
<feature type="domain" description="AMP-binding enzyme C-terminal" evidence="6">
    <location>
        <begin position="489"/>
        <end position="571"/>
    </location>
</feature>
<dbReference type="GO" id="GO:0016874">
    <property type="term" value="F:ligase activity"/>
    <property type="evidence" value="ECO:0007669"/>
    <property type="project" value="UniProtKB-KW"/>
</dbReference>
<keyword evidence="3" id="KW-0276">Fatty acid metabolism</keyword>
<dbReference type="STRING" id="945553.A0A0D2P4C5"/>
<dbReference type="InterPro" id="IPR045851">
    <property type="entry name" value="AMP-bd_C_sf"/>
</dbReference>
<keyword evidence="2" id="KW-0436">Ligase</keyword>
<organism evidence="7 8">
    <name type="scientific">Hypholoma sublateritium (strain FD-334 SS-4)</name>
    <dbReference type="NCBI Taxonomy" id="945553"/>
    <lineage>
        <taxon>Eukaryota</taxon>
        <taxon>Fungi</taxon>
        <taxon>Dikarya</taxon>
        <taxon>Basidiomycota</taxon>
        <taxon>Agaricomycotina</taxon>
        <taxon>Agaricomycetes</taxon>
        <taxon>Agaricomycetidae</taxon>
        <taxon>Agaricales</taxon>
        <taxon>Agaricineae</taxon>
        <taxon>Strophariaceae</taxon>
        <taxon>Hypholoma</taxon>
    </lineage>
</organism>
<evidence type="ECO:0000256" key="4">
    <source>
        <dbReference type="ARBA" id="ARBA00023098"/>
    </source>
</evidence>
<evidence type="ECO:0008006" key="9">
    <source>
        <dbReference type="Google" id="ProtNLM"/>
    </source>
</evidence>
<dbReference type="EMBL" id="KN817530">
    <property type="protein sequence ID" value="KJA25739.1"/>
    <property type="molecule type" value="Genomic_DNA"/>
</dbReference>
<name>A0A0D2P4C5_HYPSF</name>
<evidence type="ECO:0000313" key="8">
    <source>
        <dbReference type="Proteomes" id="UP000054270"/>
    </source>
</evidence>
<dbReference type="PANTHER" id="PTHR43859">
    <property type="entry name" value="ACYL-ACTIVATING ENZYME"/>
    <property type="match status" value="1"/>
</dbReference>
<reference evidence="8" key="1">
    <citation type="submission" date="2014-04" db="EMBL/GenBank/DDBJ databases">
        <title>Evolutionary Origins and Diversification of the Mycorrhizal Mutualists.</title>
        <authorList>
            <consortium name="DOE Joint Genome Institute"/>
            <consortium name="Mycorrhizal Genomics Consortium"/>
            <person name="Kohler A."/>
            <person name="Kuo A."/>
            <person name="Nagy L.G."/>
            <person name="Floudas D."/>
            <person name="Copeland A."/>
            <person name="Barry K.W."/>
            <person name="Cichocki N."/>
            <person name="Veneault-Fourrey C."/>
            <person name="LaButti K."/>
            <person name="Lindquist E.A."/>
            <person name="Lipzen A."/>
            <person name="Lundell T."/>
            <person name="Morin E."/>
            <person name="Murat C."/>
            <person name="Riley R."/>
            <person name="Ohm R."/>
            <person name="Sun H."/>
            <person name="Tunlid A."/>
            <person name="Henrissat B."/>
            <person name="Grigoriev I.V."/>
            <person name="Hibbett D.S."/>
            <person name="Martin F."/>
        </authorList>
    </citation>
    <scope>NUCLEOTIDE SEQUENCE [LARGE SCALE GENOMIC DNA]</scope>
    <source>
        <strain evidence="8">FD-334 SS-4</strain>
    </source>
</reference>
<dbReference type="Pfam" id="PF00501">
    <property type="entry name" value="AMP-binding"/>
    <property type="match status" value="1"/>
</dbReference>
<dbReference type="SUPFAM" id="SSF56801">
    <property type="entry name" value="Acetyl-CoA synthetase-like"/>
    <property type="match status" value="1"/>
</dbReference>
<sequence length="584" mass="64445">MLNFTPTPASIPPSNNVLRQKEITSSPNYHALTPLAFILRAAQIYPDKVAIVHTDVENPVIYTFSVWAQRIQNLAYALIKAGIQPGDRVGVISPNAPLIADAHHGVLAARAVMTPINIRLKPSEVAYIIEHSQCKLLLVDYEYAKLVSDAKVPVIISNDTGRFGDPYEAFLDDGRSFSGEGGWPDLEPEHDENAGAVLCYTSGTTGRPKGVLTTLRGSYLAAIANAYEAQWVHTVCWKIAHIIDISCGRMDRNSSYLWILPMFHAAGWTYPWSSVFAFATQITLRTVNYSQIWNHFLHSGVTHYCAAPTVQIGIVNNPQARKPPQAITTIIAGAAPTAQLIAELEKITINPVHVYGLTETYGPFTRNYPQPSWSSLTMEARARLMARQGNAFATADGARVVYAYPEGVDDGPLIDVPRDGKTVGEIITRGNIVMKEYFRDPEATRKAFAGGSFHSGDLAVMHPDGVIAIMDRSKDIIISGGENASSLAIEQELASHPHVLEVSVVARRHIKWGERPMAFVVLHPQFEPIWKGRFHDFEQNLKNYAKSRLPGFACPEWVEVVPELPKTSTGKILKLELRKLVAKL</sequence>